<evidence type="ECO:0000313" key="11">
    <source>
        <dbReference type="EMBL" id="PCS00498.1"/>
    </source>
</evidence>
<keyword evidence="8 10" id="KW-0472">Membrane</keyword>
<feature type="transmembrane region" description="Helical" evidence="10">
    <location>
        <begin position="31"/>
        <end position="54"/>
    </location>
</feature>
<keyword evidence="3" id="KW-1003">Cell membrane</keyword>
<keyword evidence="6 10" id="KW-0812">Transmembrane</keyword>
<dbReference type="EMBL" id="FPKS01000017">
    <property type="protein sequence ID" value="SFZ76609.1"/>
    <property type="molecule type" value="Genomic_DNA"/>
</dbReference>
<evidence type="ECO:0000256" key="1">
    <source>
        <dbReference type="ARBA" id="ARBA00004651"/>
    </source>
</evidence>
<evidence type="ECO:0000256" key="4">
    <source>
        <dbReference type="ARBA" id="ARBA00022597"/>
    </source>
</evidence>
<dbReference type="EMBL" id="JXJT01000028">
    <property type="protein sequence ID" value="PCS00498.1"/>
    <property type="molecule type" value="Genomic_DNA"/>
</dbReference>
<dbReference type="PROSITE" id="PS51106">
    <property type="entry name" value="PTS_EIIC_TYPE_4"/>
    <property type="match status" value="1"/>
</dbReference>
<evidence type="ECO:0000313" key="12">
    <source>
        <dbReference type="EMBL" id="SFZ76609.1"/>
    </source>
</evidence>
<feature type="transmembrane region" description="Helical" evidence="10">
    <location>
        <begin position="175"/>
        <end position="196"/>
    </location>
</feature>
<reference evidence="11 14" key="1">
    <citation type="submission" date="2014-12" db="EMBL/GenBank/DDBJ databases">
        <title>Draft genome sequences of 10 type strains of Lactococcus.</title>
        <authorList>
            <person name="Sun Z."/>
            <person name="Zhong Z."/>
            <person name="Liu W."/>
            <person name="Zhang W."/>
            <person name="Zhang H."/>
        </authorList>
    </citation>
    <scope>NUCLEOTIDE SEQUENCE [LARGE SCALE GENOMIC DNA]</scope>
    <source>
        <strain evidence="11 14">DSM 22330</strain>
    </source>
</reference>
<evidence type="ECO:0000256" key="5">
    <source>
        <dbReference type="ARBA" id="ARBA00022683"/>
    </source>
</evidence>
<dbReference type="PANTHER" id="PTHR32502:SF8">
    <property type="entry name" value="N-ACETYLGALACTOSAMINE PERMEASE IIC COMPONENT 1"/>
    <property type="match status" value="1"/>
</dbReference>
<evidence type="ECO:0000313" key="13">
    <source>
        <dbReference type="Proteomes" id="UP000185655"/>
    </source>
</evidence>
<evidence type="ECO:0000256" key="2">
    <source>
        <dbReference type="ARBA" id="ARBA00022448"/>
    </source>
</evidence>
<proteinExistence type="predicted"/>
<dbReference type="GO" id="GO:0005886">
    <property type="term" value="C:plasma membrane"/>
    <property type="evidence" value="ECO:0007669"/>
    <property type="project" value="UniProtKB-SubCell"/>
</dbReference>
<dbReference type="PANTHER" id="PTHR32502">
    <property type="entry name" value="N-ACETYLGALACTOSAMINE PERMEASE II COMPONENT-RELATED"/>
    <property type="match status" value="1"/>
</dbReference>
<dbReference type="InterPro" id="IPR004700">
    <property type="entry name" value="PTS_IIC_man"/>
</dbReference>
<name>A0A1K2HJB3_9LACT</name>
<keyword evidence="14" id="KW-1185">Reference proteome</keyword>
<keyword evidence="4 11" id="KW-0762">Sugar transport</keyword>
<comment type="subcellular location">
    <subcellularLocation>
        <location evidence="1">Cell membrane</location>
        <topology evidence="1">Multi-pass membrane protein</topology>
    </subcellularLocation>
</comment>
<sequence>MLYEAIAVALVVFLTVGGQELLGFTMLGRPIVIAPLVGLLLGDLQTGLLVGAALETIFMGVVNIGGAAAAEPGLASALAAAFAIKLGGGTEYAITLALPLGIIGLQIKQLLYIAVVAPLSVKFDDYAKAGNAKAYTRLHFGIWGLNWGIYSLIPFFAILFGAKATESALKLIPEVIMHGLSVAGNLLPAVGMAMLLKMLWDNKIATYFFLGFIVIAYLKVPLIAVSALAIIIAVIVAQNDMALKTLRDKIGHGVKSLGQKSTDPKQQEVDDFYA</sequence>
<evidence type="ECO:0000256" key="9">
    <source>
        <dbReference type="SAM" id="MobiDB-lite"/>
    </source>
</evidence>
<keyword evidence="2" id="KW-0813">Transport</keyword>
<evidence type="ECO:0000313" key="14">
    <source>
        <dbReference type="Proteomes" id="UP000218979"/>
    </source>
</evidence>
<reference evidence="12 13" key="2">
    <citation type="submission" date="2016-11" db="EMBL/GenBank/DDBJ databases">
        <authorList>
            <person name="Jaros S."/>
            <person name="Januszkiewicz K."/>
            <person name="Wedrychowicz H."/>
        </authorList>
    </citation>
    <scope>NUCLEOTIDE SEQUENCE [LARGE SCALE GENOMIC DNA]</scope>
    <source>
        <strain evidence="12 13">DSM 22330</strain>
    </source>
</reference>
<organism evidence="12 13">
    <name type="scientific">Pseudolactococcus chungangensis CAU 28 = DSM 22330</name>
    <dbReference type="NCBI Taxonomy" id="1122154"/>
    <lineage>
        <taxon>Bacteria</taxon>
        <taxon>Bacillati</taxon>
        <taxon>Bacillota</taxon>
        <taxon>Bacilli</taxon>
        <taxon>Lactobacillales</taxon>
        <taxon>Streptococcaceae</taxon>
        <taxon>Pseudolactococcus</taxon>
    </lineage>
</organism>
<keyword evidence="5" id="KW-0598">Phosphotransferase system</keyword>
<accession>A0A1K2HJB3</accession>
<feature type="transmembrane region" description="Helical" evidence="10">
    <location>
        <begin position="6"/>
        <end position="24"/>
    </location>
</feature>
<feature type="transmembrane region" description="Helical" evidence="10">
    <location>
        <begin position="140"/>
        <end position="163"/>
    </location>
</feature>
<feature type="transmembrane region" description="Helical" evidence="10">
    <location>
        <begin position="208"/>
        <end position="237"/>
    </location>
</feature>
<gene>
    <name evidence="11" type="ORF">RR45_GL001223</name>
    <name evidence="12" type="ORF">SAMN02746068_02004</name>
</gene>
<evidence type="ECO:0000256" key="3">
    <source>
        <dbReference type="ARBA" id="ARBA00022475"/>
    </source>
</evidence>
<dbReference type="OrthoDB" id="7058816at2"/>
<dbReference type="STRING" id="1122154.SAMN02746068_02004"/>
<evidence type="ECO:0000256" key="6">
    <source>
        <dbReference type="ARBA" id="ARBA00022692"/>
    </source>
</evidence>
<feature type="transmembrane region" description="Helical" evidence="10">
    <location>
        <begin position="96"/>
        <end position="120"/>
    </location>
</feature>
<protein>
    <submittedName>
        <fullName evidence="11">PTS sugar transporter</fullName>
    </submittedName>
    <submittedName>
        <fullName evidence="12">PTS system, mannose-specific IIC component</fullName>
    </submittedName>
</protein>
<feature type="transmembrane region" description="Helical" evidence="10">
    <location>
        <begin position="60"/>
        <end position="84"/>
    </location>
</feature>
<dbReference type="Proteomes" id="UP000218979">
    <property type="component" value="Unassembled WGS sequence"/>
</dbReference>
<dbReference type="Proteomes" id="UP000185655">
    <property type="component" value="Unassembled WGS sequence"/>
</dbReference>
<dbReference type="GO" id="GO:0009401">
    <property type="term" value="P:phosphoenolpyruvate-dependent sugar phosphotransferase system"/>
    <property type="evidence" value="ECO:0007669"/>
    <property type="project" value="UniProtKB-KW"/>
</dbReference>
<feature type="region of interest" description="Disordered" evidence="9">
    <location>
        <begin position="255"/>
        <end position="274"/>
    </location>
</feature>
<dbReference type="RefSeq" id="WP_031366932.1">
    <property type="nucleotide sequence ID" value="NZ_FPKS01000017.1"/>
</dbReference>
<evidence type="ECO:0000256" key="10">
    <source>
        <dbReference type="SAM" id="Phobius"/>
    </source>
</evidence>
<dbReference type="Pfam" id="PF03609">
    <property type="entry name" value="EII-Sor"/>
    <property type="match status" value="1"/>
</dbReference>
<evidence type="ECO:0000256" key="8">
    <source>
        <dbReference type="ARBA" id="ARBA00023136"/>
    </source>
</evidence>
<keyword evidence="7 10" id="KW-1133">Transmembrane helix</keyword>
<dbReference type="AlphaFoldDB" id="A0A1K2HJB3"/>
<dbReference type="InterPro" id="IPR050303">
    <property type="entry name" value="GatZ_KbaZ_carbometab"/>
</dbReference>
<evidence type="ECO:0000256" key="7">
    <source>
        <dbReference type="ARBA" id="ARBA00022989"/>
    </source>
</evidence>